<organism evidence="5 6">
    <name type="scientific">Alterisphingorhabdus coralli</name>
    <dbReference type="NCBI Taxonomy" id="3071408"/>
    <lineage>
        <taxon>Bacteria</taxon>
        <taxon>Pseudomonadati</taxon>
        <taxon>Pseudomonadota</taxon>
        <taxon>Alphaproteobacteria</taxon>
        <taxon>Sphingomonadales</taxon>
        <taxon>Sphingomonadaceae</taxon>
        <taxon>Alterisphingorhabdus (ex Yan et al. 2024)</taxon>
    </lineage>
</organism>
<dbReference type="SUPFAM" id="SSF51261">
    <property type="entry name" value="Duplicated hybrid motif"/>
    <property type="match status" value="1"/>
</dbReference>
<keyword evidence="6" id="KW-1185">Reference proteome</keyword>
<evidence type="ECO:0000313" key="6">
    <source>
        <dbReference type="Proteomes" id="UP001302429"/>
    </source>
</evidence>
<protein>
    <submittedName>
        <fullName evidence="5">Peptidoglycan DD-metalloendopeptidase family protein</fullName>
    </submittedName>
</protein>
<dbReference type="GO" id="GO:0004222">
    <property type="term" value="F:metalloendopeptidase activity"/>
    <property type="evidence" value="ECO:0007669"/>
    <property type="project" value="TreeGrafter"/>
</dbReference>
<evidence type="ECO:0000256" key="2">
    <source>
        <dbReference type="SAM" id="Coils"/>
    </source>
</evidence>
<keyword evidence="1" id="KW-0732">Signal</keyword>
<evidence type="ECO:0000256" key="3">
    <source>
        <dbReference type="SAM" id="MobiDB-lite"/>
    </source>
</evidence>
<evidence type="ECO:0000256" key="1">
    <source>
        <dbReference type="ARBA" id="ARBA00022729"/>
    </source>
</evidence>
<gene>
    <name evidence="5" type="ORF">RB602_14530</name>
</gene>
<feature type="region of interest" description="Disordered" evidence="3">
    <location>
        <begin position="261"/>
        <end position="280"/>
    </location>
</feature>
<dbReference type="KEGG" id="acoa:RB602_14530"/>
<evidence type="ECO:0000313" key="5">
    <source>
        <dbReference type="EMBL" id="WOE75030.1"/>
    </source>
</evidence>
<name>A0AA97I187_9SPHN</name>
<feature type="coiled-coil region" evidence="2">
    <location>
        <begin position="160"/>
        <end position="208"/>
    </location>
</feature>
<dbReference type="CDD" id="cd12797">
    <property type="entry name" value="M23_peptidase"/>
    <property type="match status" value="1"/>
</dbReference>
<dbReference type="InterPro" id="IPR011055">
    <property type="entry name" value="Dup_hybrid_motif"/>
</dbReference>
<proteinExistence type="predicted"/>
<dbReference type="AlphaFoldDB" id="A0AA97I187"/>
<dbReference type="PANTHER" id="PTHR21666">
    <property type="entry name" value="PEPTIDASE-RELATED"/>
    <property type="match status" value="1"/>
</dbReference>
<dbReference type="PANTHER" id="PTHR21666:SF289">
    <property type="entry name" value="L-ALA--D-GLU ENDOPEPTIDASE"/>
    <property type="match status" value="1"/>
</dbReference>
<feature type="coiled-coil region" evidence="2">
    <location>
        <begin position="34"/>
        <end position="96"/>
    </location>
</feature>
<keyword evidence="2" id="KW-0175">Coiled coil</keyword>
<accession>A0AA97I187</accession>
<evidence type="ECO:0000259" key="4">
    <source>
        <dbReference type="Pfam" id="PF01551"/>
    </source>
</evidence>
<dbReference type="Proteomes" id="UP001302429">
    <property type="component" value="Chromosome"/>
</dbReference>
<dbReference type="RefSeq" id="WP_317081575.1">
    <property type="nucleotide sequence ID" value="NZ_CP136594.1"/>
</dbReference>
<sequence length="407" mass="43809">MMRSLILTLVLGIGLVAIGWSAIAQNSVLPGQTVAETQKALRAAEAQAKAALERAEGLQKRADSATKRADKVRGDIQAMAARVQESEARIAAANARISILDTLQLAQKRRLAAKQEPMIKLTAALQQFSRRPTALALVKPGSLEETVRVRALIASIRPQVEDMSQELREDIERSRTLRRQAEKAAKTLRASRQKLEDRRQKLARMETAARLESRELIGGAQLEEDRAIALGEDARDLDDLIDRITVSSTVREELAALDGPRLRPDRPELSNVVGKGNATPRRAGRPAYMLPVVGTVTTGFGEVSESGVTARGITIRAGDAAQIIAPARSRVAYAGDYRGFGEIIILEHDGGWTTLITGLAQINAKVGDEVSQGAPIGRAPAGEGGDIMIELRRNGQPVDVATLIAAQ</sequence>
<dbReference type="EMBL" id="CP136594">
    <property type="protein sequence ID" value="WOE75030.1"/>
    <property type="molecule type" value="Genomic_DNA"/>
</dbReference>
<dbReference type="Pfam" id="PF01551">
    <property type="entry name" value="Peptidase_M23"/>
    <property type="match status" value="1"/>
</dbReference>
<dbReference type="Gene3D" id="2.70.70.10">
    <property type="entry name" value="Glucose Permease (Domain IIA)"/>
    <property type="match status" value="1"/>
</dbReference>
<dbReference type="InterPro" id="IPR016047">
    <property type="entry name" value="M23ase_b-sheet_dom"/>
</dbReference>
<dbReference type="InterPro" id="IPR050570">
    <property type="entry name" value="Cell_wall_metabolism_enzyme"/>
</dbReference>
<feature type="domain" description="M23ase beta-sheet core" evidence="4">
    <location>
        <begin position="311"/>
        <end position="399"/>
    </location>
</feature>
<reference evidence="5 6" key="1">
    <citation type="submission" date="2023-10" db="EMBL/GenBank/DDBJ databases">
        <title>Complete genome sequence of a Sphingomonadaceae bacterium.</title>
        <authorList>
            <person name="Yan C."/>
        </authorList>
    </citation>
    <scope>NUCLEOTIDE SEQUENCE [LARGE SCALE GENOMIC DNA]</scope>
    <source>
        <strain evidence="5 6">SCSIO 66989</strain>
    </source>
</reference>